<dbReference type="RefSeq" id="XP_040668004.1">
    <property type="nucleotide sequence ID" value="XM_040817443.1"/>
</dbReference>
<reference evidence="2" key="1">
    <citation type="journal article" date="2017" name="Genome Biol.">
        <title>Comparative genomics reveals high biological diversity and specific adaptations in the industrially and medically important fungal genus Aspergillus.</title>
        <authorList>
            <person name="de Vries R.P."/>
            <person name="Riley R."/>
            <person name="Wiebenga A."/>
            <person name="Aguilar-Osorio G."/>
            <person name="Amillis S."/>
            <person name="Uchima C.A."/>
            <person name="Anderluh G."/>
            <person name="Asadollahi M."/>
            <person name="Askin M."/>
            <person name="Barry K."/>
            <person name="Battaglia E."/>
            <person name="Bayram O."/>
            <person name="Benocci T."/>
            <person name="Braus-Stromeyer S.A."/>
            <person name="Caldana C."/>
            <person name="Canovas D."/>
            <person name="Cerqueira G.C."/>
            <person name="Chen F."/>
            <person name="Chen W."/>
            <person name="Choi C."/>
            <person name="Clum A."/>
            <person name="Dos Santos R.A."/>
            <person name="Damasio A.R."/>
            <person name="Diallinas G."/>
            <person name="Emri T."/>
            <person name="Fekete E."/>
            <person name="Flipphi M."/>
            <person name="Freyberg S."/>
            <person name="Gallo A."/>
            <person name="Gournas C."/>
            <person name="Habgood R."/>
            <person name="Hainaut M."/>
            <person name="Harispe M.L."/>
            <person name="Henrissat B."/>
            <person name="Hilden K.S."/>
            <person name="Hope R."/>
            <person name="Hossain A."/>
            <person name="Karabika E."/>
            <person name="Karaffa L."/>
            <person name="Karanyi Z."/>
            <person name="Krasevec N."/>
            <person name="Kuo A."/>
            <person name="Kusch H."/>
            <person name="LaButti K."/>
            <person name="Lagendijk E.L."/>
            <person name="Lapidus A."/>
            <person name="Levasseur A."/>
            <person name="Lindquist E."/>
            <person name="Lipzen A."/>
            <person name="Logrieco A.F."/>
            <person name="MacCabe A."/>
            <person name="Maekelae M.R."/>
            <person name="Malavazi I."/>
            <person name="Melin P."/>
            <person name="Meyer V."/>
            <person name="Mielnichuk N."/>
            <person name="Miskei M."/>
            <person name="Molnar A.P."/>
            <person name="Mule G."/>
            <person name="Ngan C.Y."/>
            <person name="Orejas M."/>
            <person name="Orosz E."/>
            <person name="Ouedraogo J.P."/>
            <person name="Overkamp K.M."/>
            <person name="Park H.-S."/>
            <person name="Perrone G."/>
            <person name="Piumi F."/>
            <person name="Punt P.J."/>
            <person name="Ram A.F."/>
            <person name="Ramon A."/>
            <person name="Rauscher S."/>
            <person name="Record E."/>
            <person name="Riano-Pachon D.M."/>
            <person name="Robert V."/>
            <person name="Roehrig J."/>
            <person name="Ruller R."/>
            <person name="Salamov A."/>
            <person name="Salih N.S."/>
            <person name="Samson R.A."/>
            <person name="Sandor E."/>
            <person name="Sanguinetti M."/>
            <person name="Schuetze T."/>
            <person name="Sepcic K."/>
            <person name="Shelest E."/>
            <person name="Sherlock G."/>
            <person name="Sophianopoulou V."/>
            <person name="Squina F.M."/>
            <person name="Sun H."/>
            <person name="Susca A."/>
            <person name="Todd R.B."/>
            <person name="Tsang A."/>
            <person name="Unkles S.E."/>
            <person name="van de Wiele N."/>
            <person name="van Rossen-Uffink D."/>
            <person name="Oliveira J.V."/>
            <person name="Vesth T.C."/>
            <person name="Visser J."/>
            <person name="Yu J.-H."/>
            <person name="Zhou M."/>
            <person name="Andersen M.R."/>
            <person name="Archer D.B."/>
            <person name="Baker S.E."/>
            <person name="Benoit I."/>
            <person name="Brakhage A.A."/>
            <person name="Braus G.H."/>
            <person name="Fischer R."/>
            <person name="Frisvad J.C."/>
            <person name="Goldman G.H."/>
            <person name="Houbraken J."/>
            <person name="Oakley B."/>
            <person name="Pocsi I."/>
            <person name="Scazzocchio C."/>
            <person name="Seiboth B."/>
            <person name="vanKuyk P.A."/>
            <person name="Wortman J."/>
            <person name="Dyer P.S."/>
            <person name="Grigoriev I.V."/>
        </authorList>
    </citation>
    <scope>NUCLEOTIDE SEQUENCE [LARGE SCALE GENOMIC DNA]</scope>
    <source>
        <strain evidence="2">CBS 583.65</strain>
    </source>
</reference>
<dbReference type="Proteomes" id="UP000184073">
    <property type="component" value="Unassembled WGS sequence"/>
</dbReference>
<proteinExistence type="predicted"/>
<evidence type="ECO:0000313" key="1">
    <source>
        <dbReference type="EMBL" id="OJJ02242.1"/>
    </source>
</evidence>
<dbReference type="EMBL" id="KV878129">
    <property type="protein sequence ID" value="OJJ02242.1"/>
    <property type="molecule type" value="Genomic_DNA"/>
</dbReference>
<dbReference type="OrthoDB" id="4486469at2759"/>
<evidence type="ECO:0000313" key="2">
    <source>
        <dbReference type="Proteomes" id="UP000184073"/>
    </source>
</evidence>
<dbReference type="Gene3D" id="3.40.390.10">
    <property type="entry name" value="Collagenase (Catalytic Domain)"/>
    <property type="match status" value="1"/>
</dbReference>
<gene>
    <name evidence="1" type="ORF">ASPVEDRAFT_83752</name>
</gene>
<dbReference type="InterPro" id="IPR024079">
    <property type="entry name" value="MetalloPept_cat_dom_sf"/>
</dbReference>
<dbReference type="GeneID" id="63732954"/>
<sequence>MYPIAKHIIITAAIAIAMAIIRNPSPIALSTREKAQCISLEFENCSDNQKTVVQNAFNQAISMASISRNIDFDSDPAAKDFFGPSSLNQKYQGQINSIFDRIATFRIGCTPGVRVGVECVDCSRNSSETIAYVRNIQLPGPYHDGNRLSKTSPIIKFCKRFFRDYKSPEARVKEIFDFGREDWKPDLRSYTNQASLVLHEIMHADALVSAQNGNRRIYDIEIKVENGSGEYLGVYGAEKCKTLARTVPERRNAKISLIRDGITSNADTYAQFALAKYVQKKLNGQ</sequence>
<accession>A0A1L9PL94</accession>
<evidence type="ECO:0008006" key="3">
    <source>
        <dbReference type="Google" id="ProtNLM"/>
    </source>
</evidence>
<name>A0A1L9PL94_ASPVE</name>
<keyword evidence="2" id="KW-1185">Reference proteome</keyword>
<organism evidence="1 2">
    <name type="scientific">Aspergillus versicolor CBS 583.65</name>
    <dbReference type="NCBI Taxonomy" id="1036611"/>
    <lineage>
        <taxon>Eukaryota</taxon>
        <taxon>Fungi</taxon>
        <taxon>Dikarya</taxon>
        <taxon>Ascomycota</taxon>
        <taxon>Pezizomycotina</taxon>
        <taxon>Eurotiomycetes</taxon>
        <taxon>Eurotiomycetidae</taxon>
        <taxon>Eurotiales</taxon>
        <taxon>Aspergillaceae</taxon>
        <taxon>Aspergillus</taxon>
        <taxon>Aspergillus subgen. Nidulantes</taxon>
    </lineage>
</organism>
<dbReference type="VEuPathDB" id="FungiDB:ASPVEDRAFT_83752"/>
<dbReference type="GO" id="GO:0008237">
    <property type="term" value="F:metallopeptidase activity"/>
    <property type="evidence" value="ECO:0007669"/>
    <property type="project" value="InterPro"/>
</dbReference>
<dbReference type="AlphaFoldDB" id="A0A1L9PL94"/>
<protein>
    <recommendedName>
        <fullName evidence="3">Lysine-specific metallo-endopeptidase domain-containing protein</fullName>
    </recommendedName>
</protein>
<dbReference type="SUPFAM" id="SSF55486">
    <property type="entry name" value="Metalloproteases ('zincins'), catalytic domain"/>
    <property type="match status" value="1"/>
</dbReference>